<protein>
    <submittedName>
        <fullName evidence="1">Uncharacterized protein</fullName>
    </submittedName>
</protein>
<evidence type="ECO:0000313" key="2">
    <source>
        <dbReference type="Proteomes" id="UP001237988"/>
    </source>
</evidence>
<evidence type="ECO:0000313" key="1">
    <source>
        <dbReference type="EMBL" id="WIC39719.1"/>
    </source>
</evidence>
<accession>A0AAF0LYA2</accession>
<dbReference type="EMBL" id="OQ749652">
    <property type="protein sequence ID" value="WIC39719.1"/>
    <property type="molecule type" value="Genomic_DNA"/>
</dbReference>
<organism evidence="1 2">
    <name type="scientific">Phage Phass-1</name>
    <dbReference type="NCBI Taxonomy" id="3043662"/>
    <lineage>
        <taxon>Viruses</taxon>
        <taxon>Duplodnaviria</taxon>
        <taxon>Heunggongvirae</taxon>
        <taxon>Uroviricota</taxon>
        <taxon>Caudoviricetes</taxon>
        <taxon>Caudoviricetes code 15 clade</taxon>
    </lineage>
</organism>
<sequence>MTLRVKDGSNIRYFIVNSVEARHKEYSFNALGKTSHYHQASILVNGECLWVESCEVGDIKAHAHIVALRDIIVDTLVSHMEAACLLSWRDILRAAAKEVDE</sequence>
<dbReference type="Proteomes" id="UP001237988">
    <property type="component" value="Segment"/>
</dbReference>
<reference evidence="1" key="1">
    <citation type="submission" date="2023-04" db="EMBL/GenBank/DDBJ databases">
        <title>Bacteriophage Phass-1 Discovered in the Human Gut Virome - the Founding Member of the Proposed New Family Phassviridae.</title>
        <authorList>
            <person name="Tikunov A.Y."/>
            <person name="Morozova V.V."/>
            <person name="Chechushkov A.V."/>
            <person name="Tikunova N.V."/>
        </authorList>
    </citation>
    <scope>NUCLEOTIDE SEQUENCE</scope>
</reference>
<name>A0AAF0LYA2_9CAUD</name>
<proteinExistence type="predicted"/>